<proteinExistence type="predicted"/>
<dbReference type="PANTHER" id="PTHR35008:SF4">
    <property type="entry name" value="BLL4482 PROTEIN"/>
    <property type="match status" value="1"/>
</dbReference>
<feature type="region of interest" description="Disordered" evidence="9">
    <location>
        <begin position="59"/>
        <end position="81"/>
    </location>
</feature>
<name>A0A2M9G0K5_9PROT</name>
<dbReference type="GO" id="GO:0020037">
    <property type="term" value="F:heme binding"/>
    <property type="evidence" value="ECO:0007669"/>
    <property type="project" value="InterPro"/>
</dbReference>
<evidence type="ECO:0000256" key="1">
    <source>
        <dbReference type="ARBA" id="ARBA00001926"/>
    </source>
</evidence>
<keyword evidence="6" id="KW-0249">Electron transport</keyword>
<feature type="domain" description="Cytochrome c" evidence="11">
    <location>
        <begin position="35"/>
        <end position="133"/>
    </location>
</feature>
<evidence type="ECO:0000256" key="6">
    <source>
        <dbReference type="ARBA" id="ARBA00022982"/>
    </source>
</evidence>
<dbReference type="EMBL" id="PHIG01000035">
    <property type="protein sequence ID" value="PJK29229.1"/>
    <property type="molecule type" value="Genomic_DNA"/>
</dbReference>
<evidence type="ECO:0000256" key="9">
    <source>
        <dbReference type="SAM" id="MobiDB-lite"/>
    </source>
</evidence>
<evidence type="ECO:0000256" key="5">
    <source>
        <dbReference type="ARBA" id="ARBA00022723"/>
    </source>
</evidence>
<protein>
    <recommendedName>
        <fullName evidence="11">Cytochrome c domain-containing protein</fullName>
    </recommendedName>
</protein>
<keyword evidence="4" id="KW-0679">Respiratory chain</keyword>
<dbReference type="InterPro" id="IPR009056">
    <property type="entry name" value="Cyt_c-like_dom"/>
</dbReference>
<keyword evidence="7 8" id="KW-0408">Iron</keyword>
<evidence type="ECO:0000313" key="12">
    <source>
        <dbReference type="EMBL" id="PJK29229.1"/>
    </source>
</evidence>
<dbReference type="GO" id="GO:0009055">
    <property type="term" value="F:electron transfer activity"/>
    <property type="evidence" value="ECO:0007669"/>
    <property type="project" value="InterPro"/>
</dbReference>
<keyword evidence="3 8" id="KW-0349">Heme</keyword>
<evidence type="ECO:0000256" key="2">
    <source>
        <dbReference type="ARBA" id="ARBA00022448"/>
    </source>
</evidence>
<evidence type="ECO:0000256" key="10">
    <source>
        <dbReference type="SAM" id="SignalP"/>
    </source>
</evidence>
<evidence type="ECO:0000256" key="3">
    <source>
        <dbReference type="ARBA" id="ARBA00022617"/>
    </source>
</evidence>
<evidence type="ECO:0000256" key="8">
    <source>
        <dbReference type="PROSITE-ProRule" id="PRU00433"/>
    </source>
</evidence>
<keyword evidence="13" id="KW-1185">Reference proteome</keyword>
<dbReference type="Gene3D" id="1.10.760.10">
    <property type="entry name" value="Cytochrome c-like domain"/>
    <property type="match status" value="1"/>
</dbReference>
<keyword evidence="10" id="KW-0732">Signal</keyword>
<dbReference type="Proteomes" id="UP000229498">
    <property type="component" value="Unassembled WGS sequence"/>
</dbReference>
<dbReference type="PANTHER" id="PTHR35008">
    <property type="entry name" value="BLL4482 PROTEIN-RELATED"/>
    <property type="match status" value="1"/>
</dbReference>
<evidence type="ECO:0000256" key="4">
    <source>
        <dbReference type="ARBA" id="ARBA00022660"/>
    </source>
</evidence>
<dbReference type="AlphaFoldDB" id="A0A2M9G0K5"/>
<dbReference type="GO" id="GO:0005506">
    <property type="term" value="F:iron ion binding"/>
    <property type="evidence" value="ECO:0007669"/>
    <property type="project" value="InterPro"/>
</dbReference>
<dbReference type="InterPro" id="IPR008168">
    <property type="entry name" value="Cyt_C_IC"/>
</dbReference>
<dbReference type="Pfam" id="PF00034">
    <property type="entry name" value="Cytochrom_C"/>
    <property type="match status" value="1"/>
</dbReference>
<evidence type="ECO:0000259" key="11">
    <source>
        <dbReference type="PROSITE" id="PS51007"/>
    </source>
</evidence>
<keyword evidence="5 8" id="KW-0479">Metal-binding</keyword>
<dbReference type="PRINTS" id="PR00605">
    <property type="entry name" value="CYTCHROMECIC"/>
</dbReference>
<sequence length="154" mass="16968">MFRGQGRYSLFAAGVVAAAVAWPASATQADPDEGAQIRRGGELYALHCAACHGARLEGQPDWRRRKPDGRLPAPPHDETGHTWHHPDAILFAITRDGFAAHAPDGYQTDMPGFGDALSDNDIRAVLAFIKSHWPAHIRARRRAAAMRMEKEPRQ</sequence>
<reference evidence="12 13" key="1">
    <citation type="submission" date="2017-11" db="EMBL/GenBank/DDBJ databases">
        <title>Draft genome sequence of Rhizobiales bacterium SY3-13.</title>
        <authorList>
            <person name="Sun C."/>
        </authorList>
    </citation>
    <scope>NUCLEOTIDE SEQUENCE [LARGE SCALE GENOMIC DNA]</scope>
    <source>
        <strain evidence="12 13">SY3-13</strain>
    </source>
</reference>
<dbReference type="PROSITE" id="PS51007">
    <property type="entry name" value="CYTC"/>
    <property type="match status" value="1"/>
</dbReference>
<evidence type="ECO:0000256" key="7">
    <source>
        <dbReference type="ARBA" id="ARBA00023004"/>
    </source>
</evidence>
<feature type="chain" id="PRO_5014948559" description="Cytochrome c domain-containing protein" evidence="10">
    <location>
        <begin position="30"/>
        <end position="154"/>
    </location>
</feature>
<dbReference type="SUPFAM" id="SSF46626">
    <property type="entry name" value="Cytochrome c"/>
    <property type="match status" value="1"/>
</dbReference>
<dbReference type="OrthoDB" id="9811281at2"/>
<dbReference type="InterPro" id="IPR036909">
    <property type="entry name" value="Cyt_c-like_dom_sf"/>
</dbReference>
<comment type="cofactor">
    <cofactor evidence="1">
        <name>heme c</name>
        <dbReference type="ChEBI" id="CHEBI:61717"/>
    </cofactor>
</comment>
<evidence type="ECO:0000313" key="13">
    <source>
        <dbReference type="Proteomes" id="UP000229498"/>
    </source>
</evidence>
<organism evidence="12 13">
    <name type="scientific">Minwuia thermotolerans</name>
    <dbReference type="NCBI Taxonomy" id="2056226"/>
    <lineage>
        <taxon>Bacteria</taxon>
        <taxon>Pseudomonadati</taxon>
        <taxon>Pseudomonadota</taxon>
        <taxon>Alphaproteobacteria</taxon>
        <taxon>Minwuiales</taxon>
        <taxon>Minwuiaceae</taxon>
        <taxon>Minwuia</taxon>
    </lineage>
</organism>
<dbReference type="InterPro" id="IPR051459">
    <property type="entry name" value="Cytochrome_c-type_DH"/>
</dbReference>
<feature type="signal peptide" evidence="10">
    <location>
        <begin position="1"/>
        <end position="29"/>
    </location>
</feature>
<gene>
    <name evidence="12" type="ORF">CVT23_13065</name>
</gene>
<dbReference type="RefSeq" id="WP_109793976.1">
    <property type="nucleotide sequence ID" value="NZ_PHIG01000035.1"/>
</dbReference>
<accession>A0A2M9G0K5</accession>
<comment type="caution">
    <text evidence="12">The sequence shown here is derived from an EMBL/GenBank/DDBJ whole genome shotgun (WGS) entry which is preliminary data.</text>
</comment>
<keyword evidence="2" id="KW-0813">Transport</keyword>